<reference evidence="1" key="1">
    <citation type="submission" date="2020-05" db="EMBL/GenBank/DDBJ databases">
        <authorList>
            <person name="Chiriac C."/>
            <person name="Salcher M."/>
            <person name="Ghai R."/>
            <person name="Kavagutti S V."/>
        </authorList>
    </citation>
    <scope>NUCLEOTIDE SEQUENCE</scope>
</reference>
<name>A0A6J6WKY0_9ZZZZ</name>
<dbReference type="PANTHER" id="PTHR30283:SF4">
    <property type="entry name" value="PEROXIDE STRESS RESISTANCE PROTEIN YAAA"/>
    <property type="match status" value="1"/>
</dbReference>
<dbReference type="EMBL" id="CAFBLI010000072">
    <property type="protein sequence ID" value="CAB4871036.1"/>
    <property type="molecule type" value="Genomic_DNA"/>
</dbReference>
<dbReference type="GO" id="GO:0033194">
    <property type="term" value="P:response to hydroperoxide"/>
    <property type="evidence" value="ECO:0007669"/>
    <property type="project" value="TreeGrafter"/>
</dbReference>
<proteinExistence type="predicted"/>
<dbReference type="EMBL" id="CAEZZS010000087">
    <property type="protein sequence ID" value="CAB4785841.1"/>
    <property type="molecule type" value="Genomic_DNA"/>
</dbReference>
<dbReference type="InterPro" id="IPR005583">
    <property type="entry name" value="YaaA"/>
</dbReference>
<organism evidence="1">
    <name type="scientific">freshwater metagenome</name>
    <dbReference type="NCBI Taxonomy" id="449393"/>
    <lineage>
        <taxon>unclassified sequences</taxon>
        <taxon>metagenomes</taxon>
        <taxon>ecological metagenomes</taxon>
    </lineage>
</organism>
<accession>A0A6J6WKY0</accession>
<gene>
    <name evidence="1" type="ORF">UFOPK2922_01332</name>
    <name evidence="2" type="ORF">UFOPK3306_00937</name>
</gene>
<dbReference type="AlphaFoldDB" id="A0A6J6WKY0"/>
<dbReference type="Pfam" id="PF03883">
    <property type="entry name" value="H2O2_YaaD"/>
    <property type="match status" value="1"/>
</dbReference>
<evidence type="ECO:0000313" key="1">
    <source>
        <dbReference type="EMBL" id="CAB4785841.1"/>
    </source>
</evidence>
<sequence length="216" mass="24277">MKIFLPPSEKKNEPKQKTAFKLNALSFNADLTATRTAVLKKHKEIDLSHCDFASNVYEGVLYQALDYTSLSAAAQTRANNSIIIISAAFGALRLTDVIPYYKFKIDPATWKKPLSLALSGLDNELVIDCRSSTYSTVWTPNPLNTVGIRVFKKVAGQLKVITHMSKLTRGEVTRYLVSQARNPRTPQELHKLLSKEFNCRLIEAEGKKSWFIDVIT</sequence>
<dbReference type="GO" id="GO:0005829">
    <property type="term" value="C:cytosol"/>
    <property type="evidence" value="ECO:0007669"/>
    <property type="project" value="TreeGrafter"/>
</dbReference>
<protein>
    <submittedName>
        <fullName evidence="1">Unannotated protein</fullName>
    </submittedName>
</protein>
<evidence type="ECO:0000313" key="2">
    <source>
        <dbReference type="EMBL" id="CAB4871036.1"/>
    </source>
</evidence>
<dbReference type="PANTHER" id="PTHR30283">
    <property type="entry name" value="PEROXIDE STRESS RESPONSE PROTEIN YAAA"/>
    <property type="match status" value="1"/>
</dbReference>